<evidence type="ECO:0000256" key="1">
    <source>
        <dbReference type="SAM" id="MobiDB-lite"/>
    </source>
</evidence>
<evidence type="ECO:0000313" key="2">
    <source>
        <dbReference type="EMBL" id="BAD54266.1"/>
    </source>
</evidence>
<organism evidence="2 3">
    <name type="scientific">Oryza sativa subsp. japonica</name>
    <name type="common">Rice</name>
    <dbReference type="NCBI Taxonomy" id="39947"/>
    <lineage>
        <taxon>Eukaryota</taxon>
        <taxon>Viridiplantae</taxon>
        <taxon>Streptophyta</taxon>
        <taxon>Embryophyta</taxon>
        <taxon>Tracheophyta</taxon>
        <taxon>Spermatophyta</taxon>
        <taxon>Magnoliopsida</taxon>
        <taxon>Liliopsida</taxon>
        <taxon>Poales</taxon>
        <taxon>Poaceae</taxon>
        <taxon>BOP clade</taxon>
        <taxon>Oryzoideae</taxon>
        <taxon>Oryzeae</taxon>
        <taxon>Oryzinae</taxon>
        <taxon>Oryza</taxon>
        <taxon>Oryza sativa</taxon>
    </lineage>
</organism>
<accession>Q5Z703</accession>
<proteinExistence type="predicted"/>
<name>Q5Z703_ORYSJ</name>
<dbReference type="AlphaFoldDB" id="Q5Z703"/>
<sequence>MTSDCDKTLCITPLSQTNHTAGFAPTLKIGVGSPLLCCGESESQSTLKTWADPTPSRLPSPRKVGKGSAILQVQKLPFLAWGKHAEGGAGVTCGSHTWVTQGGAGARWSGSTCALFTGAPCGTHVAATANKQAEEKEEGGGGLSLCPLNGEKATGRRPTARNSSSGLLRKEAGQCSCGG</sequence>
<dbReference type="EMBL" id="AP004809">
    <property type="protein sequence ID" value="BAD54266.1"/>
    <property type="molecule type" value="Genomic_DNA"/>
</dbReference>
<dbReference type="Proteomes" id="UP000000763">
    <property type="component" value="Chromosome 6"/>
</dbReference>
<protein>
    <submittedName>
        <fullName evidence="2">Uncharacterized protein</fullName>
    </submittedName>
</protein>
<reference evidence="3" key="1">
    <citation type="journal article" date="2005" name="Nature">
        <title>The map-based sequence of the rice genome.</title>
        <authorList>
            <consortium name="International rice genome sequencing project (IRGSP)"/>
            <person name="Matsumoto T."/>
            <person name="Wu J."/>
            <person name="Kanamori H."/>
            <person name="Katayose Y."/>
            <person name="Fujisawa M."/>
            <person name="Namiki N."/>
            <person name="Mizuno H."/>
            <person name="Yamamoto K."/>
            <person name="Antonio B.A."/>
            <person name="Baba T."/>
            <person name="Sakata K."/>
            <person name="Nagamura Y."/>
            <person name="Aoki H."/>
            <person name="Arikawa K."/>
            <person name="Arita K."/>
            <person name="Bito T."/>
            <person name="Chiden Y."/>
            <person name="Fujitsuka N."/>
            <person name="Fukunaka R."/>
            <person name="Hamada M."/>
            <person name="Harada C."/>
            <person name="Hayashi A."/>
            <person name="Hijishita S."/>
            <person name="Honda M."/>
            <person name="Hosokawa S."/>
            <person name="Ichikawa Y."/>
            <person name="Idonuma A."/>
            <person name="Iijima M."/>
            <person name="Ikeda M."/>
            <person name="Ikeno M."/>
            <person name="Ito K."/>
            <person name="Ito S."/>
            <person name="Ito T."/>
            <person name="Ito Y."/>
            <person name="Ito Y."/>
            <person name="Iwabuchi A."/>
            <person name="Kamiya K."/>
            <person name="Karasawa W."/>
            <person name="Kurita K."/>
            <person name="Katagiri S."/>
            <person name="Kikuta A."/>
            <person name="Kobayashi H."/>
            <person name="Kobayashi N."/>
            <person name="Machita K."/>
            <person name="Maehara T."/>
            <person name="Masukawa M."/>
            <person name="Mizubayashi T."/>
            <person name="Mukai Y."/>
            <person name="Nagasaki H."/>
            <person name="Nagata Y."/>
            <person name="Naito S."/>
            <person name="Nakashima M."/>
            <person name="Nakama Y."/>
            <person name="Nakamichi Y."/>
            <person name="Nakamura M."/>
            <person name="Meguro A."/>
            <person name="Negishi M."/>
            <person name="Ohta I."/>
            <person name="Ohta T."/>
            <person name="Okamoto M."/>
            <person name="Ono N."/>
            <person name="Saji S."/>
            <person name="Sakaguchi M."/>
            <person name="Sakai K."/>
            <person name="Shibata M."/>
            <person name="Shimokawa T."/>
            <person name="Song J."/>
            <person name="Takazaki Y."/>
            <person name="Terasawa K."/>
            <person name="Tsugane M."/>
            <person name="Tsuji K."/>
            <person name="Ueda S."/>
            <person name="Waki K."/>
            <person name="Yamagata H."/>
            <person name="Yamamoto M."/>
            <person name="Yamamoto S."/>
            <person name="Yamane H."/>
            <person name="Yoshiki S."/>
            <person name="Yoshihara R."/>
            <person name="Yukawa K."/>
            <person name="Zhong H."/>
            <person name="Yano M."/>
            <person name="Yuan Q."/>
            <person name="Ouyang S."/>
            <person name="Liu J."/>
            <person name="Jones K.M."/>
            <person name="Gansberger K."/>
            <person name="Moffat K."/>
            <person name="Hill J."/>
            <person name="Bera J."/>
            <person name="Fadrosh D."/>
            <person name="Jin S."/>
            <person name="Johri S."/>
            <person name="Kim M."/>
            <person name="Overton L."/>
            <person name="Reardon M."/>
            <person name="Tsitrin T."/>
            <person name="Vuong H."/>
            <person name="Weaver B."/>
            <person name="Ciecko A."/>
            <person name="Tallon L."/>
            <person name="Jackson J."/>
            <person name="Pai G."/>
            <person name="Aken S.V."/>
            <person name="Utterback T."/>
            <person name="Reidmuller S."/>
            <person name="Feldblyum T."/>
            <person name="Hsiao J."/>
            <person name="Zismann V."/>
            <person name="Iobst S."/>
            <person name="de Vazeille A.R."/>
            <person name="Buell C.R."/>
            <person name="Ying K."/>
            <person name="Li Y."/>
            <person name="Lu T."/>
            <person name="Huang Y."/>
            <person name="Zhao Q."/>
            <person name="Feng Q."/>
            <person name="Zhang L."/>
            <person name="Zhu J."/>
            <person name="Weng Q."/>
            <person name="Mu J."/>
            <person name="Lu Y."/>
            <person name="Fan D."/>
            <person name="Liu Y."/>
            <person name="Guan J."/>
            <person name="Zhang Y."/>
            <person name="Yu S."/>
            <person name="Liu X."/>
            <person name="Zhang Y."/>
            <person name="Hong G."/>
            <person name="Han B."/>
            <person name="Choisne N."/>
            <person name="Demange N."/>
            <person name="Orjeda G."/>
            <person name="Samain S."/>
            <person name="Cattolico L."/>
            <person name="Pelletier E."/>
            <person name="Couloux A."/>
            <person name="Segurens B."/>
            <person name="Wincker P."/>
            <person name="D'Hont A."/>
            <person name="Scarpelli C."/>
            <person name="Weissenbach J."/>
            <person name="Salanoubat M."/>
            <person name="Quetier F."/>
            <person name="Yu Y."/>
            <person name="Kim H.R."/>
            <person name="Rambo T."/>
            <person name="Currie J."/>
            <person name="Collura K."/>
            <person name="Luo M."/>
            <person name="Yang T."/>
            <person name="Ammiraju J.S.S."/>
            <person name="Engler F."/>
            <person name="Soderlund C."/>
            <person name="Wing R.A."/>
            <person name="Palmer L.E."/>
            <person name="de la Bastide M."/>
            <person name="Spiegel L."/>
            <person name="Nascimento L."/>
            <person name="Zutavern T."/>
            <person name="O'Shaughnessy A."/>
            <person name="Dike S."/>
            <person name="Dedhia N."/>
            <person name="Preston R."/>
            <person name="Balija V."/>
            <person name="McCombie W.R."/>
            <person name="Chow T."/>
            <person name="Chen H."/>
            <person name="Chung M."/>
            <person name="Chen C."/>
            <person name="Shaw J."/>
            <person name="Wu H."/>
            <person name="Hsiao K."/>
            <person name="Chao Y."/>
            <person name="Chu M."/>
            <person name="Cheng C."/>
            <person name="Hour A."/>
            <person name="Lee P."/>
            <person name="Lin S."/>
            <person name="Lin Y."/>
            <person name="Liou J."/>
            <person name="Liu S."/>
            <person name="Hsing Y."/>
            <person name="Raghuvanshi S."/>
            <person name="Mohanty A."/>
            <person name="Bharti A.K."/>
            <person name="Gaur A."/>
            <person name="Gupta V."/>
            <person name="Kumar D."/>
            <person name="Ravi V."/>
            <person name="Vij S."/>
            <person name="Kapur A."/>
            <person name="Khurana P."/>
            <person name="Khurana P."/>
            <person name="Khurana J.P."/>
            <person name="Tyagi A.K."/>
            <person name="Gaikwad K."/>
            <person name="Singh A."/>
            <person name="Dalal V."/>
            <person name="Srivastava S."/>
            <person name="Dixit A."/>
            <person name="Pal A.K."/>
            <person name="Ghazi I.A."/>
            <person name="Yadav M."/>
            <person name="Pandit A."/>
            <person name="Bhargava A."/>
            <person name="Sureshbabu K."/>
            <person name="Batra K."/>
            <person name="Sharma T.R."/>
            <person name="Mohapatra T."/>
            <person name="Singh N.K."/>
            <person name="Messing J."/>
            <person name="Nelson A.B."/>
            <person name="Fuks G."/>
            <person name="Kavchok S."/>
            <person name="Keizer G."/>
            <person name="Linton E."/>
            <person name="Llaca V."/>
            <person name="Song R."/>
            <person name="Tanyolac B."/>
            <person name="Young S."/>
            <person name="Ho-Il K."/>
            <person name="Hahn J.H."/>
            <person name="Sangsakoo G."/>
            <person name="Vanavichit A."/>
            <person name="de Mattos Luiz.A.T."/>
            <person name="Zimmer P.D."/>
            <person name="Malone G."/>
            <person name="Dellagostin O."/>
            <person name="de Oliveira A.C."/>
            <person name="Bevan M."/>
            <person name="Bancroft I."/>
            <person name="Minx P."/>
            <person name="Cordum H."/>
            <person name="Wilson R."/>
            <person name="Cheng Z."/>
            <person name="Jin W."/>
            <person name="Jiang J."/>
            <person name="Leong S.A."/>
            <person name="Iwama H."/>
            <person name="Gojobori T."/>
            <person name="Itoh T."/>
            <person name="Niimura Y."/>
            <person name="Fujii Y."/>
            <person name="Habara T."/>
            <person name="Sakai H."/>
            <person name="Sato Y."/>
            <person name="Wilson G."/>
            <person name="Kumar K."/>
            <person name="McCouch S."/>
            <person name="Juretic N."/>
            <person name="Hoen D."/>
            <person name="Wright S."/>
            <person name="Bruskiewich R."/>
            <person name="Bureau T."/>
            <person name="Miyao A."/>
            <person name="Hirochika H."/>
            <person name="Nishikawa T."/>
            <person name="Kadowaki K."/>
            <person name="Sugiura M."/>
            <person name="Burr B."/>
            <person name="Sasaki T."/>
        </authorList>
    </citation>
    <scope>NUCLEOTIDE SEQUENCE [LARGE SCALE GENOMIC DNA]</scope>
    <source>
        <strain evidence="3">cv. Nipponbare</strain>
    </source>
</reference>
<reference evidence="3" key="2">
    <citation type="journal article" date="2008" name="Nucleic Acids Res.">
        <title>The rice annotation project database (RAP-DB): 2008 update.</title>
        <authorList>
            <consortium name="The rice annotation project (RAP)"/>
        </authorList>
    </citation>
    <scope>GENOME REANNOTATION</scope>
    <source>
        <strain evidence="3">cv. Nipponbare</strain>
    </source>
</reference>
<gene>
    <name evidence="2" type="primary">B1018E06.26</name>
</gene>
<feature type="region of interest" description="Disordered" evidence="1">
    <location>
        <begin position="132"/>
        <end position="167"/>
    </location>
</feature>
<evidence type="ECO:0000313" key="3">
    <source>
        <dbReference type="Proteomes" id="UP000000763"/>
    </source>
</evidence>